<protein>
    <submittedName>
        <fullName evidence="2">Uncharacterized protein</fullName>
    </submittedName>
</protein>
<feature type="region of interest" description="Disordered" evidence="1">
    <location>
        <begin position="89"/>
        <end position="130"/>
    </location>
</feature>
<proteinExistence type="predicted"/>
<dbReference type="Proteomes" id="UP001373714">
    <property type="component" value="Unassembled WGS sequence"/>
</dbReference>
<feature type="compositionally biased region" description="Polar residues" evidence="1">
    <location>
        <begin position="382"/>
        <end position="396"/>
    </location>
</feature>
<organism evidence="2 3">
    <name type="scientific">Orbilia blumenaviensis</name>
    <dbReference type="NCBI Taxonomy" id="1796055"/>
    <lineage>
        <taxon>Eukaryota</taxon>
        <taxon>Fungi</taxon>
        <taxon>Dikarya</taxon>
        <taxon>Ascomycota</taxon>
        <taxon>Pezizomycotina</taxon>
        <taxon>Orbiliomycetes</taxon>
        <taxon>Orbiliales</taxon>
        <taxon>Orbiliaceae</taxon>
        <taxon>Orbilia</taxon>
    </lineage>
</organism>
<evidence type="ECO:0000313" key="3">
    <source>
        <dbReference type="Proteomes" id="UP001373714"/>
    </source>
</evidence>
<feature type="region of interest" description="Disordered" evidence="1">
    <location>
        <begin position="1"/>
        <end position="77"/>
    </location>
</feature>
<keyword evidence="3" id="KW-1185">Reference proteome</keyword>
<dbReference type="EMBL" id="JAVHNS010000013">
    <property type="protein sequence ID" value="KAK6337603.1"/>
    <property type="molecule type" value="Genomic_DNA"/>
</dbReference>
<sequence length="1003" mass="110711">MIHKSTLIRGDRSSRSTSARPSPDIKGAPKTCGCPSCPSKHDIRRGRRSRSRGRCPGNDTYQSRRSRSRGRPSGTESFSYIEKLSKEPCSSDADTESLCSSYGGRPKRYRESRKNSKLNPLAQNKGHPNSNAVVKVAQPCTSTFFKAEDSELFKKRGMNACEPMSDFCSRTLGGVERWLLKNEKGLSVGDCTALSPDRKGPDEDPPIEQLLNCALQLYHWGRIHGSSGTVIWDEHPSDVRKVINNAILELGSHDAQHELILRMRYNPSRSSFESKHQYLTQDVYPRESAIASPGERHAIPVPKPNSCADLLTPRSNSTSLASLAPTTNSTRDIVAKKAVIPQTEAPSQSQIRSLRLKAIKKRFWDQSYPLNSDLDPGFGAESRSNSLPTSTLRTGSLGNGDREETPALLRSRGSTPPLIDFDGGLINEGSQQHIEAAQFLDLSNLSLLSGLSPQSAVSKGSAQQPVFSTTCAAKPQGYSISSSSLEDDDDDEEIGKLSASLLYLIYLGLGYGKYSFPRVSGRELARSSENRCDSGIIRCSNPGVKSTSPESDQSKRGKKHSRRDSDDEGDEKDLEPPRRKKKLMSADEINQRFACPFAKGNPAQYSKCVFVHRRDLPGVRLVKDHRLEHLKRNHYGGVVPLKIRQARTWSQIFIVCNPDWPVGVPIPSPHVDINQLHVSSQTISTPPTTVPMGALLASAMGQPQPIAPSESRTRMDRLSLQPSSAPIYGTMGLPSPSAGTNQLWGNSQTSPNVQTAVPQSFEPQTSQSIFSTGSMLPNSDNVLDFDILTQFFEDSAQWIINNCNPQSTPDRGASLQEDPDAASTSSSASDIGIPILTPRSSHESLSDALMRDNYNSVARNEFNELFETLSGSNDRGRTNTLPEPAQGSVIGSRGPKKHLLCVARKPALPKSLSSETSSSKKFYFDNIEEFEAQFENWMKTQFHDPAFCWGFWELENPERQERLCSTREVMDALEFMWLAHRSNDAALYLVAKRFDGLGWGEYP</sequence>
<dbReference type="AlphaFoldDB" id="A0AAV9U8F2"/>
<gene>
    <name evidence="2" type="ORF">TWF730_002998</name>
</gene>
<comment type="caution">
    <text evidence="2">The sequence shown here is derived from an EMBL/GenBank/DDBJ whole genome shotgun (WGS) entry which is preliminary data.</text>
</comment>
<feature type="compositionally biased region" description="Polar residues" evidence="1">
    <location>
        <begin position="869"/>
        <end position="881"/>
    </location>
</feature>
<evidence type="ECO:0000256" key="1">
    <source>
        <dbReference type="SAM" id="MobiDB-lite"/>
    </source>
</evidence>
<feature type="region of interest" description="Disordered" evidence="1">
    <location>
        <begin position="536"/>
        <end position="585"/>
    </location>
</feature>
<feature type="compositionally biased region" description="Polar residues" evidence="1">
    <location>
        <begin position="117"/>
        <end position="130"/>
    </location>
</feature>
<accession>A0AAV9U8F2</accession>
<reference evidence="2 3" key="1">
    <citation type="submission" date="2019-10" db="EMBL/GenBank/DDBJ databases">
        <authorList>
            <person name="Palmer J.M."/>
        </authorList>
    </citation>
    <scope>NUCLEOTIDE SEQUENCE [LARGE SCALE GENOMIC DNA]</scope>
    <source>
        <strain evidence="2 3">TWF730</strain>
    </source>
</reference>
<feature type="compositionally biased region" description="Basic residues" evidence="1">
    <location>
        <begin position="42"/>
        <end position="53"/>
    </location>
</feature>
<feature type="region of interest" description="Disordered" evidence="1">
    <location>
        <begin position="374"/>
        <end position="414"/>
    </location>
</feature>
<name>A0AAV9U8F2_9PEZI</name>
<feature type="region of interest" description="Disordered" evidence="1">
    <location>
        <begin position="802"/>
        <end position="838"/>
    </location>
</feature>
<evidence type="ECO:0000313" key="2">
    <source>
        <dbReference type="EMBL" id="KAK6337603.1"/>
    </source>
</evidence>
<feature type="region of interest" description="Disordered" evidence="1">
    <location>
        <begin position="869"/>
        <end position="893"/>
    </location>
</feature>